<dbReference type="OrthoDB" id="5881059at2"/>
<proteinExistence type="predicted"/>
<dbReference type="RefSeq" id="WP_085758189.1">
    <property type="nucleotide sequence ID" value="NZ_CP019343.1"/>
</dbReference>
<feature type="region of interest" description="Disordered" evidence="1">
    <location>
        <begin position="66"/>
        <end position="98"/>
    </location>
</feature>
<organism evidence="2 3">
    <name type="scientific">Oceanicoccus sagamiensis</name>
    <dbReference type="NCBI Taxonomy" id="716816"/>
    <lineage>
        <taxon>Bacteria</taxon>
        <taxon>Pseudomonadati</taxon>
        <taxon>Pseudomonadota</taxon>
        <taxon>Gammaproteobacteria</taxon>
        <taxon>Cellvibrionales</taxon>
        <taxon>Spongiibacteraceae</taxon>
        <taxon>Oceanicoccus</taxon>
    </lineage>
</organism>
<feature type="compositionally biased region" description="Basic and acidic residues" evidence="1">
    <location>
        <begin position="70"/>
        <end position="80"/>
    </location>
</feature>
<keyword evidence="2" id="KW-0238">DNA-binding</keyword>
<dbReference type="STRING" id="716816.BST96_07955"/>
<dbReference type="Proteomes" id="UP000193450">
    <property type="component" value="Chromosome"/>
</dbReference>
<dbReference type="KEGG" id="osg:BST96_07955"/>
<evidence type="ECO:0000256" key="1">
    <source>
        <dbReference type="SAM" id="MobiDB-lite"/>
    </source>
</evidence>
<accession>A0A1X9N7K6</accession>
<gene>
    <name evidence="2" type="ORF">BST96_07955</name>
</gene>
<reference evidence="2 3" key="1">
    <citation type="submission" date="2016-11" db="EMBL/GenBank/DDBJ databases">
        <title>Trade-off between light-utilization and light-protection in marine flavobacteria.</title>
        <authorList>
            <person name="Kumagai Y."/>
        </authorList>
    </citation>
    <scope>NUCLEOTIDE SEQUENCE [LARGE SCALE GENOMIC DNA]</scope>
    <source>
        <strain evidence="2 3">NBRC 107125</strain>
    </source>
</reference>
<dbReference type="Pfam" id="PF09526">
    <property type="entry name" value="DUF2387"/>
    <property type="match status" value="1"/>
</dbReference>
<dbReference type="AlphaFoldDB" id="A0A1X9N7K6"/>
<dbReference type="NCBIfam" id="TIGR02443">
    <property type="entry name" value="YheV family putative zinc ribbon protein"/>
    <property type="match status" value="1"/>
</dbReference>
<dbReference type="GO" id="GO:0003677">
    <property type="term" value="F:DNA binding"/>
    <property type="evidence" value="ECO:0007669"/>
    <property type="project" value="UniProtKB-KW"/>
</dbReference>
<evidence type="ECO:0000313" key="3">
    <source>
        <dbReference type="Proteomes" id="UP000193450"/>
    </source>
</evidence>
<keyword evidence="3" id="KW-1185">Reference proteome</keyword>
<evidence type="ECO:0000313" key="2">
    <source>
        <dbReference type="EMBL" id="ARN74058.1"/>
    </source>
</evidence>
<sequence length="98" mass="10970">MSDQKVTKRFIAGAVCPRCAEMDKLVMYHDSNDQQVRECVRCGYSDVMTDNGPQEMGADEVATRVNQPRPGEEPLAHEDEVQVVSIIDPNPGAKRRDH</sequence>
<name>A0A1X9N7K6_9GAMM</name>
<protein>
    <submittedName>
        <fullName evidence="2">DNA-binding protein</fullName>
    </submittedName>
</protein>
<dbReference type="EMBL" id="CP019343">
    <property type="protein sequence ID" value="ARN74058.1"/>
    <property type="molecule type" value="Genomic_DNA"/>
</dbReference>
<dbReference type="InterPro" id="IPR012658">
    <property type="entry name" value="YheV"/>
</dbReference>